<reference evidence="2" key="1">
    <citation type="submission" date="2019-08" db="EMBL/GenBank/DDBJ databases">
        <authorList>
            <person name="Kucharzyk K."/>
            <person name="Murdoch R.W."/>
            <person name="Higgins S."/>
            <person name="Loffler F."/>
        </authorList>
    </citation>
    <scope>NUCLEOTIDE SEQUENCE</scope>
</reference>
<keyword evidence="1" id="KW-0472">Membrane</keyword>
<keyword evidence="1" id="KW-0812">Transmembrane</keyword>
<keyword evidence="1" id="KW-1133">Transmembrane helix</keyword>
<comment type="caution">
    <text evidence="2">The sequence shown here is derived from an EMBL/GenBank/DDBJ whole genome shotgun (WGS) entry which is preliminary data.</text>
</comment>
<evidence type="ECO:0000313" key="2">
    <source>
        <dbReference type="EMBL" id="MPN38187.1"/>
    </source>
</evidence>
<proteinExistence type="predicted"/>
<accession>A0A645HGV7</accession>
<protein>
    <submittedName>
        <fullName evidence="2">Uncharacterized protein</fullName>
    </submittedName>
</protein>
<gene>
    <name evidence="2" type="ORF">SDC9_185711</name>
</gene>
<sequence>MANCGYDRVGGVDSSLLFFFLILVLMFCMPSIFGCGGDTCGC</sequence>
<name>A0A645HGV7_9ZZZZ</name>
<evidence type="ECO:0000256" key="1">
    <source>
        <dbReference type="SAM" id="Phobius"/>
    </source>
</evidence>
<dbReference type="EMBL" id="VSSQ01093270">
    <property type="protein sequence ID" value="MPN38187.1"/>
    <property type="molecule type" value="Genomic_DNA"/>
</dbReference>
<organism evidence="2">
    <name type="scientific">bioreactor metagenome</name>
    <dbReference type="NCBI Taxonomy" id="1076179"/>
    <lineage>
        <taxon>unclassified sequences</taxon>
        <taxon>metagenomes</taxon>
        <taxon>ecological metagenomes</taxon>
    </lineage>
</organism>
<dbReference type="AlphaFoldDB" id="A0A645HGV7"/>
<feature type="transmembrane region" description="Helical" evidence="1">
    <location>
        <begin position="16"/>
        <end position="36"/>
    </location>
</feature>